<dbReference type="WBParaSite" id="Hba_19144">
    <property type="protein sequence ID" value="Hba_19144"/>
    <property type="gene ID" value="Hba_19144"/>
</dbReference>
<dbReference type="Proteomes" id="UP000095283">
    <property type="component" value="Unplaced"/>
</dbReference>
<dbReference type="AlphaFoldDB" id="A0A1I7XMY7"/>
<dbReference type="InterPro" id="IPR038355">
    <property type="entry name" value="TNFAIP8_sf"/>
</dbReference>
<name>A0A1I7XMY7_HETBA</name>
<dbReference type="InterPro" id="IPR008477">
    <property type="entry name" value="TNFAIP8-like"/>
</dbReference>
<dbReference type="GO" id="GO:0005737">
    <property type="term" value="C:cytoplasm"/>
    <property type="evidence" value="ECO:0007669"/>
    <property type="project" value="TreeGrafter"/>
</dbReference>
<keyword evidence="1" id="KW-1185">Reference proteome</keyword>
<accession>A0A1I7XMY7</accession>
<dbReference type="GO" id="GO:0042981">
    <property type="term" value="P:regulation of apoptotic process"/>
    <property type="evidence" value="ECO:0007669"/>
    <property type="project" value="InterPro"/>
</dbReference>
<organism evidence="1 2">
    <name type="scientific">Heterorhabditis bacteriophora</name>
    <name type="common">Entomopathogenic nematode worm</name>
    <dbReference type="NCBI Taxonomy" id="37862"/>
    <lineage>
        <taxon>Eukaryota</taxon>
        <taxon>Metazoa</taxon>
        <taxon>Ecdysozoa</taxon>
        <taxon>Nematoda</taxon>
        <taxon>Chromadorea</taxon>
        <taxon>Rhabditida</taxon>
        <taxon>Rhabditina</taxon>
        <taxon>Rhabditomorpha</taxon>
        <taxon>Strongyloidea</taxon>
        <taxon>Heterorhabditidae</taxon>
        <taxon>Heterorhabditis</taxon>
    </lineage>
</organism>
<dbReference type="PANTHER" id="PTHR12757:SF1">
    <property type="entry name" value="PROTEIN SALIVARY GLANDS MARRED"/>
    <property type="match status" value="1"/>
</dbReference>
<dbReference type="Gene3D" id="1.20.1440.160">
    <property type="entry name" value="Tumor necrosis factor alpha-induced protein 8-like"/>
    <property type="match status" value="1"/>
</dbReference>
<proteinExistence type="predicted"/>
<reference evidence="2" key="1">
    <citation type="submission" date="2016-11" db="UniProtKB">
        <authorList>
            <consortium name="WormBaseParasite"/>
        </authorList>
    </citation>
    <scope>IDENTIFICATION</scope>
</reference>
<evidence type="ECO:0000313" key="1">
    <source>
        <dbReference type="Proteomes" id="UP000095283"/>
    </source>
</evidence>
<protein>
    <submittedName>
        <fullName evidence="2">Uncharacterized protein</fullName>
    </submittedName>
</protein>
<dbReference type="PANTHER" id="PTHR12757">
    <property type="entry name" value="TUMOR NECROSIS FACTOR INDUCED PROTEIN"/>
    <property type="match status" value="1"/>
</dbReference>
<sequence>MQRYTSKVFGHKTNITSDHNNVIAHFSSASISVRAQKTIASKLSTRSKIFYYRIKFLINLSTSILGCKNMIKIAVKLAVLSHNDLLEEQEAEQLVQLQKQLHSLALTTISFSQVC</sequence>
<evidence type="ECO:0000313" key="2">
    <source>
        <dbReference type="WBParaSite" id="Hba_19144"/>
    </source>
</evidence>
<dbReference type="Pfam" id="PF05527">
    <property type="entry name" value="TNFAIP8"/>
    <property type="match status" value="1"/>
</dbReference>